<evidence type="ECO:0000313" key="2">
    <source>
        <dbReference type="EMBL" id="UYV75808.1"/>
    </source>
</evidence>
<evidence type="ECO:0000259" key="1">
    <source>
        <dbReference type="PROSITE" id="PS51352"/>
    </source>
</evidence>
<keyword evidence="3" id="KW-1185">Reference proteome</keyword>
<dbReference type="PANTHER" id="PTHR14684:SF2">
    <property type="entry name" value="THIOREDOXIN DOMAIN-CONTAINING PROTEIN 15"/>
    <property type="match status" value="1"/>
</dbReference>
<evidence type="ECO:0000313" key="3">
    <source>
        <dbReference type="Proteomes" id="UP001235939"/>
    </source>
</evidence>
<feature type="domain" description="Thioredoxin" evidence="1">
    <location>
        <begin position="1"/>
        <end position="127"/>
    </location>
</feature>
<dbReference type="InterPro" id="IPR013766">
    <property type="entry name" value="Thioredoxin_domain"/>
</dbReference>
<dbReference type="PROSITE" id="PS51352">
    <property type="entry name" value="THIOREDOXIN_2"/>
    <property type="match status" value="1"/>
</dbReference>
<dbReference type="Pfam" id="PF00085">
    <property type="entry name" value="Thioredoxin"/>
    <property type="match status" value="1"/>
</dbReference>
<dbReference type="InterPro" id="IPR036249">
    <property type="entry name" value="Thioredoxin-like_sf"/>
</dbReference>
<dbReference type="InterPro" id="IPR042418">
    <property type="entry name" value="TXNDC15"/>
</dbReference>
<dbReference type="PANTHER" id="PTHR14684">
    <property type="entry name" value="THIOREDOXIN DOMAIN-CONTAINING PROTEIN 15"/>
    <property type="match status" value="1"/>
</dbReference>
<gene>
    <name evidence="2" type="ORF">LAZ67_13001421</name>
</gene>
<accession>A0ABY6L7B0</accession>
<reference evidence="2 3" key="1">
    <citation type="submission" date="2022-01" db="EMBL/GenBank/DDBJ databases">
        <title>A chromosomal length assembly of Cordylochernes scorpioides.</title>
        <authorList>
            <person name="Zeh D."/>
            <person name="Zeh J."/>
        </authorList>
    </citation>
    <scope>NUCLEOTIDE SEQUENCE [LARGE SCALE GENOMIC DNA]</scope>
    <source>
        <strain evidence="2">IN4F17</strain>
        <tissue evidence="2">Whole Body</tissue>
    </source>
</reference>
<dbReference type="EMBL" id="CP092875">
    <property type="protein sequence ID" value="UYV75808.1"/>
    <property type="molecule type" value="Genomic_DNA"/>
</dbReference>
<dbReference type="Proteomes" id="UP001235939">
    <property type="component" value="Chromosome 13"/>
</dbReference>
<name>A0ABY6L7B0_9ARAC</name>
<protein>
    <submittedName>
        <fullName evidence="2">TXNDC15</fullName>
    </submittedName>
</protein>
<proteinExistence type="predicted"/>
<dbReference type="SUPFAM" id="SSF52833">
    <property type="entry name" value="Thioredoxin-like"/>
    <property type="match status" value="1"/>
</dbReference>
<dbReference type="Gene3D" id="3.40.30.10">
    <property type="entry name" value="Glutaredoxin"/>
    <property type="match status" value="1"/>
</dbReference>
<sequence>MDDKVLVVKVPQVEAVNMTVLLDRLTPSNQTTGGGGECTLVLFFSPWCPFSAKAVPHFSALARAYPGLWLYAIDAVSHNHLQMKYGLISVPTILLFHNGRAIAKFNDSVPSLPKLNTFVSRITGLYHSCMVALSAPPK</sequence>
<organism evidence="2 3">
    <name type="scientific">Cordylochernes scorpioides</name>
    <dbReference type="NCBI Taxonomy" id="51811"/>
    <lineage>
        <taxon>Eukaryota</taxon>
        <taxon>Metazoa</taxon>
        <taxon>Ecdysozoa</taxon>
        <taxon>Arthropoda</taxon>
        <taxon>Chelicerata</taxon>
        <taxon>Arachnida</taxon>
        <taxon>Pseudoscorpiones</taxon>
        <taxon>Cheliferoidea</taxon>
        <taxon>Chernetidae</taxon>
        <taxon>Cordylochernes</taxon>
    </lineage>
</organism>